<keyword evidence="1" id="KW-0378">Hydrolase</keyword>
<dbReference type="Pfam" id="PF01336">
    <property type="entry name" value="tRNA_anti-codon"/>
    <property type="match status" value="1"/>
</dbReference>
<dbReference type="InterPro" id="IPR004365">
    <property type="entry name" value="NA-bd_OB_tRNA"/>
</dbReference>
<dbReference type="InterPro" id="IPR006674">
    <property type="entry name" value="HD_domain"/>
</dbReference>
<dbReference type="GO" id="GO:0003676">
    <property type="term" value="F:nucleic acid binding"/>
    <property type="evidence" value="ECO:0007669"/>
    <property type="project" value="InterPro"/>
</dbReference>
<dbReference type="CDD" id="cd00077">
    <property type="entry name" value="HDc"/>
    <property type="match status" value="1"/>
</dbReference>
<dbReference type="InterPro" id="IPR003607">
    <property type="entry name" value="HD/PDEase_dom"/>
</dbReference>
<accession>A0A382C043</accession>
<dbReference type="PANTHER" id="PTHR37294">
    <property type="entry name" value="3'-5' EXORIBONUCLEASE YHAM"/>
    <property type="match status" value="1"/>
</dbReference>
<organism evidence="4">
    <name type="scientific">marine metagenome</name>
    <dbReference type="NCBI Taxonomy" id="408172"/>
    <lineage>
        <taxon>unclassified sequences</taxon>
        <taxon>metagenomes</taxon>
        <taxon>ecological metagenomes</taxon>
    </lineage>
</organism>
<dbReference type="PANTHER" id="PTHR37294:SF1">
    <property type="entry name" value="3'-5' EXORIBONUCLEASE YHAM"/>
    <property type="match status" value="1"/>
</dbReference>
<dbReference type="Gene3D" id="1.10.3210.10">
    <property type="entry name" value="Hypothetical protein af1432"/>
    <property type="match status" value="1"/>
</dbReference>
<dbReference type="Pfam" id="PF01966">
    <property type="entry name" value="HD"/>
    <property type="match status" value="1"/>
</dbReference>
<dbReference type="SUPFAM" id="SSF109604">
    <property type="entry name" value="HD-domain/PDEase-like"/>
    <property type="match status" value="1"/>
</dbReference>
<name>A0A382C043_9ZZZZ</name>
<evidence type="ECO:0000256" key="1">
    <source>
        <dbReference type="ARBA" id="ARBA00022801"/>
    </source>
</evidence>
<proteinExistence type="predicted"/>
<sequence length="314" mass="35292">MKLTQITDFKLGRSIQGFFICKEKHLRFTRNGDLYLDLLLSDATGVIQGKMWDLVDEFQDRFNGGDPVAVKGKVGEFNELQQLTVTQINLASSHQYGKYGFSPELLLKSVDEPLDELWSRLLKILKSIKKPLRDLVSAIINEYAEKIRTMPASVNHHHPVRGGFLKHLVTTGEMASDLLRHYPALNSDLILVGIILHDIGKVKSINDDLIPSHTDVGKLIGHIVIGRDIVMEAARASGNIPQETLIKLEHIILSHQGSPEKGSAILPKFPEALFVHYIDQLDGRITLILDAIEKDPNTNWTGYQSIFKSELYKK</sequence>
<dbReference type="InterPro" id="IPR006675">
    <property type="entry name" value="HDIG_dom"/>
</dbReference>
<gene>
    <name evidence="4" type="ORF">METZ01_LOCUS172284</name>
</gene>
<evidence type="ECO:0000259" key="3">
    <source>
        <dbReference type="Pfam" id="PF01966"/>
    </source>
</evidence>
<evidence type="ECO:0008006" key="5">
    <source>
        <dbReference type="Google" id="ProtNLM"/>
    </source>
</evidence>
<evidence type="ECO:0000259" key="2">
    <source>
        <dbReference type="Pfam" id="PF01336"/>
    </source>
</evidence>
<dbReference type="NCBIfam" id="TIGR00277">
    <property type="entry name" value="HDIG"/>
    <property type="match status" value="1"/>
</dbReference>
<dbReference type="GO" id="GO:0031125">
    <property type="term" value="P:rRNA 3'-end processing"/>
    <property type="evidence" value="ECO:0007669"/>
    <property type="project" value="TreeGrafter"/>
</dbReference>
<reference evidence="4" key="1">
    <citation type="submission" date="2018-05" db="EMBL/GenBank/DDBJ databases">
        <authorList>
            <person name="Lanie J.A."/>
            <person name="Ng W.-L."/>
            <person name="Kazmierczak K.M."/>
            <person name="Andrzejewski T.M."/>
            <person name="Davidsen T.M."/>
            <person name="Wayne K.J."/>
            <person name="Tettelin H."/>
            <person name="Glass J.I."/>
            <person name="Rusch D."/>
            <person name="Podicherti R."/>
            <person name="Tsui H.-C.T."/>
            <person name="Winkler M.E."/>
        </authorList>
    </citation>
    <scope>NUCLEOTIDE SEQUENCE</scope>
</reference>
<dbReference type="GO" id="GO:0016787">
    <property type="term" value="F:hydrolase activity"/>
    <property type="evidence" value="ECO:0007669"/>
    <property type="project" value="UniProtKB-KW"/>
</dbReference>
<protein>
    <recommendedName>
        <fullName evidence="5">HD domain-containing protein</fullName>
    </recommendedName>
</protein>
<dbReference type="EMBL" id="UINC01032185">
    <property type="protein sequence ID" value="SVB19430.1"/>
    <property type="molecule type" value="Genomic_DNA"/>
</dbReference>
<dbReference type="AlphaFoldDB" id="A0A382C043"/>
<feature type="domain" description="HD" evidence="3">
    <location>
        <begin position="165"/>
        <end position="282"/>
    </location>
</feature>
<dbReference type="InterPro" id="IPR050798">
    <property type="entry name" value="YhaM_exoribonuc/phosphodiest"/>
</dbReference>
<feature type="domain" description="OB" evidence="2">
    <location>
        <begin position="30"/>
        <end position="90"/>
    </location>
</feature>
<evidence type="ECO:0000313" key="4">
    <source>
        <dbReference type="EMBL" id="SVB19430.1"/>
    </source>
</evidence>